<dbReference type="Proteomes" id="UP000683000">
    <property type="component" value="Unassembled WGS sequence"/>
</dbReference>
<dbReference type="InterPro" id="IPR002190">
    <property type="entry name" value="MHD_dom"/>
</dbReference>
<feature type="region of interest" description="Disordered" evidence="1">
    <location>
        <begin position="327"/>
        <end position="360"/>
    </location>
</feature>
<dbReference type="AlphaFoldDB" id="A0A8I2YZL4"/>
<dbReference type="SMART" id="SM01373">
    <property type="entry name" value="MAGE"/>
    <property type="match status" value="1"/>
</dbReference>
<gene>
    <name evidence="3" type="ORF">JVT61DRAFT_8122</name>
</gene>
<dbReference type="Gene3D" id="1.10.10.1200">
    <property type="entry name" value="MAGE homology domain, winged helix WH1 motif"/>
    <property type="match status" value="1"/>
</dbReference>
<protein>
    <submittedName>
        <fullName evidence="3">MAGE-domain-containing protein</fullName>
    </submittedName>
</protein>
<feature type="compositionally biased region" description="Acidic residues" evidence="1">
    <location>
        <begin position="27"/>
        <end position="44"/>
    </location>
</feature>
<evidence type="ECO:0000313" key="4">
    <source>
        <dbReference type="Proteomes" id="UP000683000"/>
    </source>
</evidence>
<dbReference type="GO" id="GO:0005634">
    <property type="term" value="C:nucleus"/>
    <property type="evidence" value="ECO:0007669"/>
    <property type="project" value="TreeGrafter"/>
</dbReference>
<feature type="compositionally biased region" description="Basic and acidic residues" evidence="1">
    <location>
        <begin position="348"/>
        <end position="360"/>
    </location>
</feature>
<proteinExistence type="predicted"/>
<feature type="domain" description="MAGE" evidence="2">
    <location>
        <begin position="51"/>
        <end position="151"/>
    </location>
</feature>
<feature type="region of interest" description="Disordered" evidence="1">
    <location>
        <begin position="1"/>
        <end position="44"/>
    </location>
</feature>
<dbReference type="GO" id="GO:0006281">
    <property type="term" value="P:DNA repair"/>
    <property type="evidence" value="ECO:0007669"/>
    <property type="project" value="TreeGrafter"/>
</dbReference>
<evidence type="ECO:0000259" key="2">
    <source>
        <dbReference type="PROSITE" id="PS50838"/>
    </source>
</evidence>
<dbReference type="InterPro" id="IPR041898">
    <property type="entry name" value="MAGE_WH1"/>
</dbReference>
<keyword evidence="4" id="KW-1185">Reference proteome</keyword>
<reference evidence="3" key="1">
    <citation type="submission" date="2021-03" db="EMBL/GenBank/DDBJ databases">
        <title>Evolutionary innovations through gain and loss of genes in the ectomycorrhizal Boletales.</title>
        <authorList>
            <person name="Wu G."/>
            <person name="Miyauchi S."/>
            <person name="Morin E."/>
            <person name="Yang Z.-L."/>
            <person name="Xu J."/>
            <person name="Martin F.M."/>
        </authorList>
    </citation>
    <scope>NUCLEOTIDE SEQUENCE</scope>
    <source>
        <strain evidence="3">BR01</strain>
    </source>
</reference>
<comment type="caution">
    <text evidence="3">The sequence shown here is derived from an EMBL/GenBank/DDBJ whole genome shotgun (WGS) entry which is preliminary data.</text>
</comment>
<evidence type="ECO:0000313" key="3">
    <source>
        <dbReference type="EMBL" id="KAG6380042.1"/>
    </source>
</evidence>
<dbReference type="InterPro" id="IPR037445">
    <property type="entry name" value="MAGE"/>
</dbReference>
<dbReference type="Pfam" id="PF01454">
    <property type="entry name" value="MAGE"/>
    <property type="match status" value="1"/>
</dbReference>
<dbReference type="PANTHER" id="PTHR11736:SF14">
    <property type="entry name" value="NSE3 HOMOLOG, SMC5-SMC6 COMPLEX COMPONENT"/>
    <property type="match status" value="1"/>
</dbReference>
<name>A0A8I2YZL4_9AGAM</name>
<accession>A0A8I2YZL4</accession>
<sequence>MPRAGPSQSQPSQYRSQRLRRRRADTEQDDDSENDSPNVDQDDNIVIDDHLDKKARDLVRLALFSEHKRVLLRREDITKKVLGSQTRSFNTVLLKAQVLLRKTFAMELVELQARNYRDQDPAEDLQNATGVKKKATAAGSKTYILRSTLDPAIIEQAALSDERLLEEELAKGPDDDDDDDDMPCSYGSIIAWSTADQLAALGLLHVILALILVTGRAISELDLKANLKRLRIPPGGTIPSNAQSTHRSMPVDTFLQQLVRQGYLDRIRLGDTKSMMGKRRGRFSLTQGNAEDNPQAYEWRWGSRAHSEVGEQAIARFVGEFMVERTRTADAEEEEEEGTGGRKRGKQKQKEGGSMEKRLETVVKAIERAAGGNLTDVK</sequence>
<evidence type="ECO:0000256" key="1">
    <source>
        <dbReference type="SAM" id="MobiDB-lite"/>
    </source>
</evidence>
<feature type="compositionally biased region" description="Low complexity" evidence="1">
    <location>
        <begin position="7"/>
        <end position="16"/>
    </location>
</feature>
<dbReference type="InterPro" id="IPR041899">
    <property type="entry name" value="MAGE_WH2"/>
</dbReference>
<dbReference type="Gene3D" id="1.10.10.1210">
    <property type="entry name" value="MAGE homology domain, winged helix WH2 motif"/>
    <property type="match status" value="1"/>
</dbReference>
<dbReference type="OrthoDB" id="205198at2759"/>
<organism evidence="3 4">
    <name type="scientific">Boletus reticuloceps</name>
    <dbReference type="NCBI Taxonomy" id="495285"/>
    <lineage>
        <taxon>Eukaryota</taxon>
        <taxon>Fungi</taxon>
        <taxon>Dikarya</taxon>
        <taxon>Basidiomycota</taxon>
        <taxon>Agaricomycotina</taxon>
        <taxon>Agaricomycetes</taxon>
        <taxon>Agaricomycetidae</taxon>
        <taxon>Boletales</taxon>
        <taxon>Boletineae</taxon>
        <taxon>Boletaceae</taxon>
        <taxon>Boletoideae</taxon>
        <taxon>Boletus</taxon>
    </lineage>
</organism>
<dbReference type="EMBL" id="JAGFBS010000003">
    <property type="protein sequence ID" value="KAG6380042.1"/>
    <property type="molecule type" value="Genomic_DNA"/>
</dbReference>
<dbReference type="PANTHER" id="PTHR11736">
    <property type="entry name" value="MELANOMA-ASSOCIATED ANTIGEN MAGE ANTIGEN"/>
    <property type="match status" value="1"/>
</dbReference>
<dbReference type="PROSITE" id="PS50838">
    <property type="entry name" value="MAGE"/>
    <property type="match status" value="1"/>
</dbReference>